<evidence type="ECO:0000313" key="1">
    <source>
        <dbReference type="EMBL" id="KAI6088122.1"/>
    </source>
</evidence>
<reference evidence="1 2" key="1">
    <citation type="journal article" date="2022" name="New Phytol.">
        <title>Ecological generalism drives hyperdiversity of secondary metabolite gene clusters in xylarialean endophytes.</title>
        <authorList>
            <person name="Franco M.E.E."/>
            <person name="Wisecaver J.H."/>
            <person name="Arnold A.E."/>
            <person name="Ju Y.M."/>
            <person name="Slot J.C."/>
            <person name="Ahrendt S."/>
            <person name="Moore L.P."/>
            <person name="Eastman K.E."/>
            <person name="Scott K."/>
            <person name="Konkel Z."/>
            <person name="Mondo S.J."/>
            <person name="Kuo A."/>
            <person name="Hayes R.D."/>
            <person name="Haridas S."/>
            <person name="Andreopoulos B."/>
            <person name="Riley R."/>
            <person name="LaButti K."/>
            <person name="Pangilinan J."/>
            <person name="Lipzen A."/>
            <person name="Amirebrahimi M."/>
            <person name="Yan J."/>
            <person name="Adam C."/>
            <person name="Keymanesh K."/>
            <person name="Ng V."/>
            <person name="Louie K."/>
            <person name="Northen T."/>
            <person name="Drula E."/>
            <person name="Henrissat B."/>
            <person name="Hsieh H.M."/>
            <person name="Youens-Clark K."/>
            <person name="Lutzoni F."/>
            <person name="Miadlikowska J."/>
            <person name="Eastwood D.C."/>
            <person name="Hamelin R.C."/>
            <person name="Grigoriev I.V."/>
            <person name="U'Ren J.M."/>
        </authorList>
    </citation>
    <scope>NUCLEOTIDE SEQUENCE [LARGE SCALE GENOMIC DNA]</scope>
    <source>
        <strain evidence="1 2">ER1909</strain>
    </source>
</reference>
<gene>
    <name evidence="1" type="ORF">F4821DRAFT_95618</name>
</gene>
<dbReference type="EMBL" id="MU394303">
    <property type="protein sequence ID" value="KAI6088122.1"/>
    <property type="molecule type" value="Genomic_DNA"/>
</dbReference>
<protein>
    <submittedName>
        <fullName evidence="1">Glycoside hydrolase family 79 protein</fullName>
    </submittedName>
</protein>
<comment type="caution">
    <text evidence="1">The sequence shown here is derived from an EMBL/GenBank/DDBJ whole genome shotgun (WGS) entry which is preliminary data.</text>
</comment>
<evidence type="ECO:0000313" key="2">
    <source>
        <dbReference type="Proteomes" id="UP001497680"/>
    </source>
</evidence>
<dbReference type="Proteomes" id="UP001497680">
    <property type="component" value="Unassembled WGS sequence"/>
</dbReference>
<name>A0ACC0D6F2_9PEZI</name>
<proteinExistence type="predicted"/>
<accession>A0ACC0D6F2</accession>
<sequence>MANTISYSVSSTSSAANAIQPLDGFISYSIEFSSFPDFAGNTSNPNDFSNNLLENIGSLAGIKPYIRVGGNTQDYAIYNPELTIAINGTYNDSRSPDYPTTIEIGPAYFESYSTWPDVKFSHGFNLGGNHDDRQWDTLLETAALACKALGKDKLYLWEYGNEPDLFATSSQGPVRPSNYNESDYVAEWLNGTRAIKNVLEENCPELLGSDTYGYLGLSFAGTNNHLKAPRTWTDGVDADGDIKLFSSHNYISGAASLGVTLQGTLMNHTRTVLSVNAHVTENATINPGVPYILGETNSLYNQGRPGLSNSFGAALWGIDFAVYAASVGIGRVHFHMGTDYRYASWQPIATNKTSLGTKPPYYGNVAAAAFLGSDAPSIAALSMSSGGGTVDVETDVAYAAYVDGALSRVLVLNLRSYNYTLNGTGGEELNPETRPTRTYNFTGLGAATAAEEVAVYRLYANGSDAVTGITWDGWSYNYELDEGRPVRLANVTTGETAAIVDGGVTVEVPDSQAVVLDFGSGTGKEKKTGLRKLCWIFDRKRAC</sequence>
<keyword evidence="2" id="KW-1185">Reference proteome</keyword>
<organism evidence="1 2">
    <name type="scientific">Hypoxylon rubiginosum</name>
    <dbReference type="NCBI Taxonomy" id="110542"/>
    <lineage>
        <taxon>Eukaryota</taxon>
        <taxon>Fungi</taxon>
        <taxon>Dikarya</taxon>
        <taxon>Ascomycota</taxon>
        <taxon>Pezizomycotina</taxon>
        <taxon>Sordariomycetes</taxon>
        <taxon>Xylariomycetidae</taxon>
        <taxon>Xylariales</taxon>
        <taxon>Hypoxylaceae</taxon>
        <taxon>Hypoxylon</taxon>
    </lineage>
</organism>
<keyword evidence="1" id="KW-0378">Hydrolase</keyword>